<dbReference type="CDD" id="cd07262">
    <property type="entry name" value="VOC_like"/>
    <property type="match status" value="1"/>
</dbReference>
<dbReference type="SUPFAM" id="SSF54593">
    <property type="entry name" value="Glyoxalase/Bleomycin resistance protein/Dihydroxybiphenyl dioxygenase"/>
    <property type="match status" value="1"/>
</dbReference>
<sequence length="120" mass="13044">MIAYTMLGTNDLSRAGAFYDALFDPLGYKRLFEDGDKIGWGAEYPLFFATKPFDGNRATVGNGTMIALLMKNPAEIDVTHLQALKLGGSDEGAAGPRGSSFYCAYFRDLDGNKINLCCLI</sequence>
<reference evidence="1 2" key="1">
    <citation type="submission" date="2024-06" db="EMBL/GenBank/DDBJ databases">
        <title>Sorghum-associated microbial communities from plants grown in Nebraska, USA.</title>
        <authorList>
            <person name="Schachtman D."/>
        </authorList>
    </citation>
    <scope>NUCLEOTIDE SEQUENCE [LARGE SCALE GENOMIC DNA]</scope>
    <source>
        <strain evidence="1 2">1073</strain>
    </source>
</reference>
<name>A0ABV2K153_9GAMM</name>
<dbReference type="PANTHER" id="PTHR35006">
    <property type="entry name" value="GLYOXALASE FAMILY PROTEIN (AFU_ORTHOLOGUE AFUA_5G14830)"/>
    <property type="match status" value="1"/>
</dbReference>
<dbReference type="RefSeq" id="WP_354015161.1">
    <property type="nucleotide sequence ID" value="NZ_JBEPMU010000005.1"/>
</dbReference>
<proteinExistence type="predicted"/>
<evidence type="ECO:0000313" key="1">
    <source>
        <dbReference type="EMBL" id="MET3653783.1"/>
    </source>
</evidence>
<dbReference type="Proteomes" id="UP001549184">
    <property type="component" value="Unassembled WGS sequence"/>
</dbReference>
<organism evidence="1 2">
    <name type="scientific">Dyella japonica</name>
    <dbReference type="NCBI Taxonomy" id="231455"/>
    <lineage>
        <taxon>Bacteria</taxon>
        <taxon>Pseudomonadati</taxon>
        <taxon>Pseudomonadota</taxon>
        <taxon>Gammaproteobacteria</taxon>
        <taxon>Lysobacterales</taxon>
        <taxon>Rhodanobacteraceae</taxon>
        <taxon>Dyella</taxon>
    </lineage>
</organism>
<evidence type="ECO:0000313" key="2">
    <source>
        <dbReference type="Proteomes" id="UP001549184"/>
    </source>
</evidence>
<dbReference type="PANTHER" id="PTHR35006:SF1">
    <property type="entry name" value="BLL2941 PROTEIN"/>
    <property type="match status" value="1"/>
</dbReference>
<gene>
    <name evidence="1" type="ORF">ABIC75_003520</name>
</gene>
<comment type="caution">
    <text evidence="1">The sequence shown here is derived from an EMBL/GenBank/DDBJ whole genome shotgun (WGS) entry which is preliminary data.</text>
</comment>
<dbReference type="Gene3D" id="3.10.180.10">
    <property type="entry name" value="2,3-Dihydroxybiphenyl 1,2-Dioxygenase, domain 1"/>
    <property type="match status" value="1"/>
</dbReference>
<dbReference type="EMBL" id="JBEPMU010000005">
    <property type="protein sequence ID" value="MET3653783.1"/>
    <property type="molecule type" value="Genomic_DNA"/>
</dbReference>
<protein>
    <submittedName>
        <fullName evidence="1">Catechol 2,3-dioxygenase-like lactoylglutathione lyase family enzyme</fullName>
    </submittedName>
</protein>
<dbReference type="InterPro" id="IPR029068">
    <property type="entry name" value="Glyas_Bleomycin-R_OHBP_Dase"/>
</dbReference>
<accession>A0ABV2K153</accession>
<keyword evidence="2" id="KW-1185">Reference proteome</keyword>